<dbReference type="EMBL" id="JASCXX010000020">
    <property type="protein sequence ID" value="MDI6450459.1"/>
    <property type="molecule type" value="Genomic_DNA"/>
</dbReference>
<name>A0AAW6U453_9BACT</name>
<proteinExistence type="predicted"/>
<gene>
    <name evidence="2" type="ORF">QJ522_15470</name>
</gene>
<keyword evidence="3" id="KW-1185">Reference proteome</keyword>
<dbReference type="AlphaFoldDB" id="A0AAW6U453"/>
<dbReference type="InterPro" id="IPR000551">
    <property type="entry name" value="MerR-type_HTH_dom"/>
</dbReference>
<dbReference type="RefSeq" id="WP_349245870.1">
    <property type="nucleotide sequence ID" value="NZ_JASCXX010000020.1"/>
</dbReference>
<reference evidence="2" key="1">
    <citation type="submission" date="2023-05" db="EMBL/GenBank/DDBJ databases">
        <title>Anaerotaeda fermentans gen. nov., sp. nov., a novel anaerobic planctomycete of the new family within the order Sedimentisphaerales isolated from Taman Peninsula, Russia.</title>
        <authorList>
            <person name="Khomyakova M.A."/>
            <person name="Merkel A.Y."/>
            <person name="Slobodkin A.I."/>
        </authorList>
    </citation>
    <scope>NUCLEOTIDE SEQUENCE</scope>
    <source>
        <strain evidence="2">M17dextr</strain>
    </source>
</reference>
<evidence type="ECO:0000313" key="2">
    <source>
        <dbReference type="EMBL" id="MDI6450459.1"/>
    </source>
</evidence>
<comment type="caution">
    <text evidence="2">The sequence shown here is derived from an EMBL/GenBank/DDBJ whole genome shotgun (WGS) entry which is preliminary data.</text>
</comment>
<protein>
    <submittedName>
        <fullName evidence="2">Helix-turn-helix domain-containing protein</fullName>
    </submittedName>
</protein>
<feature type="domain" description="HTH merR-type" evidence="1">
    <location>
        <begin position="14"/>
        <end position="56"/>
    </location>
</feature>
<dbReference type="Pfam" id="PF13411">
    <property type="entry name" value="MerR_1"/>
    <property type="match status" value="1"/>
</dbReference>
<evidence type="ECO:0000313" key="3">
    <source>
        <dbReference type="Proteomes" id="UP001431776"/>
    </source>
</evidence>
<dbReference type="GO" id="GO:0006355">
    <property type="term" value="P:regulation of DNA-templated transcription"/>
    <property type="evidence" value="ECO:0007669"/>
    <property type="project" value="InterPro"/>
</dbReference>
<organism evidence="2 3">
    <name type="scientific">Anaerobaca lacustris</name>
    <dbReference type="NCBI Taxonomy" id="3044600"/>
    <lineage>
        <taxon>Bacteria</taxon>
        <taxon>Pseudomonadati</taxon>
        <taxon>Planctomycetota</taxon>
        <taxon>Phycisphaerae</taxon>
        <taxon>Sedimentisphaerales</taxon>
        <taxon>Anaerobacaceae</taxon>
        <taxon>Anaerobaca</taxon>
    </lineage>
</organism>
<dbReference type="Gene3D" id="1.10.238.160">
    <property type="match status" value="1"/>
</dbReference>
<dbReference type="GO" id="GO:0003677">
    <property type="term" value="F:DNA binding"/>
    <property type="evidence" value="ECO:0007669"/>
    <property type="project" value="InterPro"/>
</dbReference>
<dbReference type="Proteomes" id="UP001431776">
    <property type="component" value="Unassembled WGS sequence"/>
</dbReference>
<accession>A0AAW6U453</accession>
<sequence>MDAPANRDCVAICSVTEMARKLGFSRARLYQLVKKGVFPPPVRSGTHRAFYPSDLQKECLRIRKTGIGLHGRPVLFNKRRTRRPARTERRAEYHDLVVALRNMGLKVNAKAVGQAMRDLYPTGLNKSQPPGEVLRDLFRHLHQDRQNDV</sequence>
<evidence type="ECO:0000259" key="1">
    <source>
        <dbReference type="Pfam" id="PF13411"/>
    </source>
</evidence>